<dbReference type="RefSeq" id="WP_247813315.1">
    <property type="nucleotide sequence ID" value="NZ_CP095855.1"/>
</dbReference>
<dbReference type="InterPro" id="IPR042095">
    <property type="entry name" value="SUMF_sf"/>
</dbReference>
<dbReference type="InterPro" id="IPR016187">
    <property type="entry name" value="CTDL_fold"/>
</dbReference>
<sequence>MRKLFKYDVAISVAEEDKDVAKQIIAELKKKRISYYYYEDHVARSWGQYIINLTKDAYGKHARYVLIITSRIYVEKYWSSMELQIAVSNMVKGKEYVLPLRLDDTPVDGISKHLVYLDWKGNPEEIARILRDKIKIEKWAELRAELRIYLWPFVLISIALIVYFKSRPVPRSHLPAPKTDKIRIAEVPAMSSNENNAPQTLFKRSIDTFYISNTEVTVAQYRKFCDSQNKGFPPQPPSSYEDGPVRNVTWYEALDYCKWVHGRLPTEAEWEYAASAGQAGRYSGGNSAAKVAVYGRQKPVTVGSKQPNAFKLYDMTGNVAEWCDNWFDSSCIWKAVRGGSYNSKISPVNELALTYRTKEHPDIRNPYIGFRVAWNNH</sequence>
<evidence type="ECO:0000313" key="3">
    <source>
        <dbReference type="Proteomes" id="UP000830198"/>
    </source>
</evidence>
<dbReference type="InterPro" id="IPR035897">
    <property type="entry name" value="Toll_tir_struct_dom_sf"/>
</dbReference>
<dbReference type="InterPro" id="IPR000157">
    <property type="entry name" value="TIR_dom"/>
</dbReference>
<feature type="domain" description="TIR" evidence="1">
    <location>
        <begin position="5"/>
        <end position="137"/>
    </location>
</feature>
<evidence type="ECO:0000259" key="1">
    <source>
        <dbReference type="PROSITE" id="PS50104"/>
    </source>
</evidence>
<dbReference type="SUPFAM" id="SSF56436">
    <property type="entry name" value="C-type lectin-like"/>
    <property type="match status" value="1"/>
</dbReference>
<dbReference type="PANTHER" id="PTHR23150">
    <property type="entry name" value="SULFATASE MODIFYING FACTOR 1, 2"/>
    <property type="match status" value="1"/>
</dbReference>
<name>A0ABY4I6C0_CHIFI</name>
<dbReference type="PROSITE" id="PS50104">
    <property type="entry name" value="TIR"/>
    <property type="match status" value="1"/>
</dbReference>
<dbReference type="Gene3D" id="3.40.50.10140">
    <property type="entry name" value="Toll/interleukin-1 receptor homology (TIR) domain"/>
    <property type="match status" value="1"/>
</dbReference>
<dbReference type="Pfam" id="PF03781">
    <property type="entry name" value="FGE-sulfatase"/>
    <property type="match status" value="1"/>
</dbReference>
<dbReference type="SMART" id="SM00255">
    <property type="entry name" value="TIR"/>
    <property type="match status" value="1"/>
</dbReference>
<gene>
    <name evidence="2" type="ORF">MYF79_07825</name>
</gene>
<reference evidence="2 3" key="1">
    <citation type="submission" date="2022-04" db="EMBL/GenBank/DDBJ databases">
        <title>The arsenic-methylating capacity of Chitinophaga filiformis YT5 during chitin decomposition.</title>
        <authorList>
            <person name="Chen G."/>
            <person name="Liang Y."/>
        </authorList>
    </citation>
    <scope>NUCLEOTIDE SEQUENCE [LARGE SCALE GENOMIC DNA]</scope>
    <source>
        <strain evidence="2 3">YT5</strain>
    </source>
</reference>
<keyword evidence="3" id="KW-1185">Reference proteome</keyword>
<dbReference type="Proteomes" id="UP000830198">
    <property type="component" value="Chromosome"/>
</dbReference>
<accession>A0ABY4I6C0</accession>
<dbReference type="Gene3D" id="3.90.1580.10">
    <property type="entry name" value="paralog of FGE (formylglycine-generating enzyme)"/>
    <property type="match status" value="1"/>
</dbReference>
<dbReference type="Pfam" id="PF13676">
    <property type="entry name" value="TIR_2"/>
    <property type="match status" value="1"/>
</dbReference>
<protein>
    <submittedName>
        <fullName evidence="2">SUMF1/EgtB/PvdO family nonheme iron enzyme</fullName>
    </submittedName>
</protein>
<dbReference type="InterPro" id="IPR051043">
    <property type="entry name" value="Sulfatase_Mod_Factor_Kinase"/>
</dbReference>
<evidence type="ECO:0000313" key="2">
    <source>
        <dbReference type="EMBL" id="UPK71188.1"/>
    </source>
</evidence>
<organism evidence="2 3">
    <name type="scientific">Chitinophaga filiformis</name>
    <name type="common">Myxococcus filiformis</name>
    <name type="synonym">Flexibacter filiformis</name>
    <dbReference type="NCBI Taxonomy" id="104663"/>
    <lineage>
        <taxon>Bacteria</taxon>
        <taxon>Pseudomonadati</taxon>
        <taxon>Bacteroidota</taxon>
        <taxon>Chitinophagia</taxon>
        <taxon>Chitinophagales</taxon>
        <taxon>Chitinophagaceae</taxon>
        <taxon>Chitinophaga</taxon>
    </lineage>
</organism>
<dbReference type="SUPFAM" id="SSF52200">
    <property type="entry name" value="Toll/Interleukin receptor TIR domain"/>
    <property type="match status" value="1"/>
</dbReference>
<dbReference type="PANTHER" id="PTHR23150:SF19">
    <property type="entry name" value="FORMYLGLYCINE-GENERATING ENZYME"/>
    <property type="match status" value="1"/>
</dbReference>
<proteinExistence type="predicted"/>
<dbReference type="InterPro" id="IPR005532">
    <property type="entry name" value="SUMF_dom"/>
</dbReference>
<dbReference type="EMBL" id="CP095855">
    <property type="protein sequence ID" value="UPK71188.1"/>
    <property type="molecule type" value="Genomic_DNA"/>
</dbReference>